<dbReference type="EMBL" id="CAJVPK010000101">
    <property type="protein sequence ID" value="CAG8448860.1"/>
    <property type="molecule type" value="Genomic_DNA"/>
</dbReference>
<dbReference type="Proteomes" id="UP000789706">
    <property type="component" value="Unassembled WGS sequence"/>
</dbReference>
<sequence>MHNHILAKRLQKRRRIFRFLKKWIPKLRYVLFVIGVGWLFVFPLEQYSKNTYISENALLPGQVNTYYNWPQVHEAVTYRNEIVSITNSSNIDIFFGEVNVFGILNAPRVDGTEALVLSAPWISKDGITDGGEAGVQAWLESYHDHKLSDIMADPLLLRSGAIQAAINLDFPGGLNGQLPNLDLINTVIRICRGSSYLHHIPISLHDSGHPYVPNDSGDYYSSFDNLLTTMKYQALGHPTGSHGLFFRYKIDAITLYGRTDSSNSKHPYSFLEIGSIVEPTFRTTGDNSADAVEDAVVTDDNKMSVDVISSSSTAYLRRPRKILFPVIALIMAHFAGFLIFFVVKNHFILSKISNFFGIEGYLFTLTITINISAIVTIVEDNNDNDDIDSILLLLSSSSQQILSKKSSLLLLNCLQLLILIIISPPGILIISGTNLEEFLSWIIMEYELFGDKAKGFQSYINSALAGNIAVIPKYDLGVRYATDKGIDEDQVKTIKWFKAAENDYTYSQCLIENISMKN</sequence>
<dbReference type="InterPro" id="IPR007246">
    <property type="entry name" value="Gaa1"/>
</dbReference>
<dbReference type="OrthoDB" id="445301at2759"/>
<evidence type="ECO:0000313" key="2">
    <source>
        <dbReference type="EMBL" id="CAG8448860.1"/>
    </source>
</evidence>
<gene>
    <name evidence="2" type="ORF">DEBURN_LOCUS1988</name>
</gene>
<feature type="transmembrane region" description="Helical" evidence="1">
    <location>
        <begin position="355"/>
        <end position="378"/>
    </location>
</feature>
<feature type="transmembrane region" description="Helical" evidence="1">
    <location>
        <begin position="322"/>
        <end position="343"/>
    </location>
</feature>
<keyword evidence="1" id="KW-0472">Membrane</keyword>
<keyword evidence="1" id="KW-1133">Transmembrane helix</keyword>
<protein>
    <submittedName>
        <fullName evidence="2">9801_t:CDS:1</fullName>
    </submittedName>
</protein>
<keyword evidence="1" id="KW-0812">Transmembrane</keyword>
<accession>A0A9N8YV73</accession>
<dbReference type="AlphaFoldDB" id="A0A9N8YV73"/>
<dbReference type="PANTHER" id="PTHR13304:SF0">
    <property type="entry name" value="GLYCOSYLPHOSPHATIDYLINOSITOL ANCHOR ATTACHMENT 1 PROTEIN"/>
    <property type="match status" value="1"/>
</dbReference>
<dbReference type="PANTHER" id="PTHR13304">
    <property type="entry name" value="GLYCOSYLPHOSPHATIDYLINOSITOL ANCHOR ATTACHMENT 1 PROTEIN"/>
    <property type="match status" value="1"/>
</dbReference>
<reference evidence="2" key="1">
    <citation type="submission" date="2021-06" db="EMBL/GenBank/DDBJ databases">
        <authorList>
            <person name="Kallberg Y."/>
            <person name="Tangrot J."/>
            <person name="Rosling A."/>
        </authorList>
    </citation>
    <scope>NUCLEOTIDE SEQUENCE</scope>
    <source>
        <strain evidence="2">AZ414A</strain>
    </source>
</reference>
<name>A0A9N8YV73_9GLOM</name>
<organism evidence="2 3">
    <name type="scientific">Diversispora eburnea</name>
    <dbReference type="NCBI Taxonomy" id="1213867"/>
    <lineage>
        <taxon>Eukaryota</taxon>
        <taxon>Fungi</taxon>
        <taxon>Fungi incertae sedis</taxon>
        <taxon>Mucoromycota</taxon>
        <taxon>Glomeromycotina</taxon>
        <taxon>Glomeromycetes</taxon>
        <taxon>Diversisporales</taxon>
        <taxon>Diversisporaceae</taxon>
        <taxon>Diversispora</taxon>
    </lineage>
</organism>
<dbReference type="GO" id="GO:0042765">
    <property type="term" value="C:GPI-anchor transamidase complex"/>
    <property type="evidence" value="ECO:0007669"/>
    <property type="project" value="InterPro"/>
</dbReference>
<feature type="transmembrane region" description="Helical" evidence="1">
    <location>
        <begin position="27"/>
        <end position="44"/>
    </location>
</feature>
<keyword evidence="3" id="KW-1185">Reference proteome</keyword>
<comment type="caution">
    <text evidence="2">The sequence shown here is derived from an EMBL/GenBank/DDBJ whole genome shotgun (WGS) entry which is preliminary data.</text>
</comment>
<feature type="transmembrane region" description="Helical" evidence="1">
    <location>
        <begin position="408"/>
        <end position="430"/>
    </location>
</feature>
<dbReference type="Pfam" id="PF04114">
    <property type="entry name" value="Gaa1"/>
    <property type="match status" value="1"/>
</dbReference>
<evidence type="ECO:0000256" key="1">
    <source>
        <dbReference type="SAM" id="Phobius"/>
    </source>
</evidence>
<dbReference type="GO" id="GO:0016255">
    <property type="term" value="P:attachment of GPI anchor to protein"/>
    <property type="evidence" value="ECO:0007669"/>
    <property type="project" value="TreeGrafter"/>
</dbReference>
<evidence type="ECO:0000313" key="3">
    <source>
        <dbReference type="Proteomes" id="UP000789706"/>
    </source>
</evidence>
<proteinExistence type="predicted"/>